<comment type="caution">
    <text evidence="1">The sequence shown here is derived from an EMBL/GenBank/DDBJ whole genome shotgun (WGS) entry which is preliminary data.</text>
</comment>
<keyword evidence="2" id="KW-1185">Reference proteome</keyword>
<name>A0AAP0RWY0_LIQFO</name>
<accession>A0AAP0RWY0</accession>
<gene>
    <name evidence="1" type="ORF">L1049_014750</name>
</gene>
<reference evidence="1 2" key="1">
    <citation type="journal article" date="2024" name="Plant J.">
        <title>Genome sequences and population genomics reveal climatic adaptation and genomic divergence between two closely related sweetgum species.</title>
        <authorList>
            <person name="Xu W.Q."/>
            <person name="Ren C.Q."/>
            <person name="Zhang X.Y."/>
            <person name="Comes H.P."/>
            <person name="Liu X.H."/>
            <person name="Li Y.G."/>
            <person name="Kettle C.J."/>
            <person name="Jalonen R."/>
            <person name="Gaisberger H."/>
            <person name="Ma Y.Z."/>
            <person name="Qiu Y.X."/>
        </authorList>
    </citation>
    <scope>NUCLEOTIDE SEQUENCE [LARGE SCALE GENOMIC DNA]</scope>
    <source>
        <strain evidence="1">Hangzhou</strain>
    </source>
</reference>
<organism evidence="1 2">
    <name type="scientific">Liquidambar formosana</name>
    <name type="common">Formosan gum</name>
    <dbReference type="NCBI Taxonomy" id="63359"/>
    <lineage>
        <taxon>Eukaryota</taxon>
        <taxon>Viridiplantae</taxon>
        <taxon>Streptophyta</taxon>
        <taxon>Embryophyta</taxon>
        <taxon>Tracheophyta</taxon>
        <taxon>Spermatophyta</taxon>
        <taxon>Magnoliopsida</taxon>
        <taxon>eudicotyledons</taxon>
        <taxon>Gunneridae</taxon>
        <taxon>Pentapetalae</taxon>
        <taxon>Saxifragales</taxon>
        <taxon>Altingiaceae</taxon>
        <taxon>Liquidambar</taxon>
    </lineage>
</organism>
<protein>
    <submittedName>
        <fullName evidence="1">Uncharacterized protein</fullName>
    </submittedName>
</protein>
<dbReference type="AlphaFoldDB" id="A0AAP0RWY0"/>
<dbReference type="PANTHER" id="PTHR34591">
    <property type="entry name" value="OS03G0653100 PROTEIN-RELATED"/>
    <property type="match status" value="1"/>
</dbReference>
<evidence type="ECO:0000313" key="2">
    <source>
        <dbReference type="Proteomes" id="UP001415857"/>
    </source>
</evidence>
<sequence length="160" mass="17972">MIAKAPSKTIQHYSFGPVGLPKQVCLRGYGQPAGDGDQRRSRVSYLDDWGVKILQSCNGLLLCSSTVLPYRNGNNHSFKFYICNPTTKYLAPLSFPSREFEASLVAVNLAYDPLRSPHYKLLCIRMMDEPSSTYRMNICSSETYSMNVPTAPLNSLHHFV</sequence>
<evidence type="ECO:0000313" key="1">
    <source>
        <dbReference type="EMBL" id="KAK9286356.1"/>
    </source>
</evidence>
<dbReference type="Proteomes" id="UP001415857">
    <property type="component" value="Unassembled WGS sequence"/>
</dbReference>
<dbReference type="EMBL" id="JBBPBK010000004">
    <property type="protein sequence ID" value="KAK9286356.1"/>
    <property type="molecule type" value="Genomic_DNA"/>
</dbReference>
<proteinExistence type="predicted"/>